<evidence type="ECO:0000313" key="1">
    <source>
        <dbReference type="EMBL" id="CAB4188691.1"/>
    </source>
</evidence>
<proteinExistence type="predicted"/>
<reference evidence="1" key="1">
    <citation type="submission" date="2020-05" db="EMBL/GenBank/DDBJ databases">
        <authorList>
            <person name="Chiriac C."/>
            <person name="Salcher M."/>
            <person name="Ghai R."/>
            <person name="Kavagutti S V."/>
        </authorList>
    </citation>
    <scope>NUCLEOTIDE SEQUENCE</scope>
</reference>
<sequence>MSWLFSQALVEEYLVDTSLDGEQSAPLSGNPTQQAYCAPDKMTVFSRLSRFGMTYKPLTASRGEELLTLYRAGFLAKTSQLLWGGWH</sequence>
<gene>
    <name evidence="1" type="ORF">UFOVP1176_49</name>
</gene>
<name>A0A6J5R5A4_9CAUD</name>
<accession>A0A6J5R5A4</accession>
<protein>
    <submittedName>
        <fullName evidence="1">Uncharacterized protein</fullName>
    </submittedName>
</protein>
<organism evidence="1">
    <name type="scientific">uncultured Caudovirales phage</name>
    <dbReference type="NCBI Taxonomy" id="2100421"/>
    <lineage>
        <taxon>Viruses</taxon>
        <taxon>Duplodnaviria</taxon>
        <taxon>Heunggongvirae</taxon>
        <taxon>Uroviricota</taxon>
        <taxon>Caudoviricetes</taxon>
        <taxon>Peduoviridae</taxon>
        <taxon>Maltschvirus</taxon>
        <taxon>Maltschvirus maltsch</taxon>
    </lineage>
</organism>
<dbReference type="EMBL" id="LR797122">
    <property type="protein sequence ID" value="CAB4188691.1"/>
    <property type="molecule type" value="Genomic_DNA"/>
</dbReference>